<reference evidence="1 2" key="1">
    <citation type="journal article" date="2024" name="G3 (Bethesda)">
        <title>Genome assembly of Hibiscus sabdariffa L. provides insights into metabolisms of medicinal natural products.</title>
        <authorList>
            <person name="Kim T."/>
        </authorList>
    </citation>
    <scope>NUCLEOTIDE SEQUENCE [LARGE SCALE GENOMIC DNA]</scope>
    <source>
        <strain evidence="1">TK-2024</strain>
        <tissue evidence="1">Old leaves</tissue>
    </source>
</reference>
<protein>
    <submittedName>
        <fullName evidence="1">Uncharacterized protein</fullName>
    </submittedName>
</protein>
<evidence type="ECO:0000313" key="1">
    <source>
        <dbReference type="EMBL" id="KAK8494903.1"/>
    </source>
</evidence>
<organism evidence="1 2">
    <name type="scientific">Hibiscus sabdariffa</name>
    <name type="common">roselle</name>
    <dbReference type="NCBI Taxonomy" id="183260"/>
    <lineage>
        <taxon>Eukaryota</taxon>
        <taxon>Viridiplantae</taxon>
        <taxon>Streptophyta</taxon>
        <taxon>Embryophyta</taxon>
        <taxon>Tracheophyta</taxon>
        <taxon>Spermatophyta</taxon>
        <taxon>Magnoliopsida</taxon>
        <taxon>eudicotyledons</taxon>
        <taxon>Gunneridae</taxon>
        <taxon>Pentapetalae</taxon>
        <taxon>rosids</taxon>
        <taxon>malvids</taxon>
        <taxon>Malvales</taxon>
        <taxon>Malvaceae</taxon>
        <taxon>Malvoideae</taxon>
        <taxon>Hibiscus</taxon>
    </lineage>
</organism>
<gene>
    <name evidence="1" type="ORF">V6N12_067084</name>
</gene>
<accession>A0ABR2AMJ7</accession>
<dbReference type="EMBL" id="JBBPBM010000491">
    <property type="protein sequence ID" value="KAK8494903.1"/>
    <property type="molecule type" value="Genomic_DNA"/>
</dbReference>
<proteinExistence type="predicted"/>
<comment type="caution">
    <text evidence="1">The sequence shown here is derived from an EMBL/GenBank/DDBJ whole genome shotgun (WGS) entry which is preliminary data.</text>
</comment>
<dbReference type="Proteomes" id="UP001472677">
    <property type="component" value="Unassembled WGS sequence"/>
</dbReference>
<name>A0ABR2AMJ7_9ROSI</name>
<keyword evidence="2" id="KW-1185">Reference proteome</keyword>
<evidence type="ECO:0000313" key="2">
    <source>
        <dbReference type="Proteomes" id="UP001472677"/>
    </source>
</evidence>
<sequence>MWPNLGHSSQSKTGRHSAKHAEFACHEFWLPCGSKSQPIMGQRSAHQSGEWKARPTLRQSACMQNFACLEPVNPRPRKWGCMEWF</sequence>